<dbReference type="InterPro" id="IPR008162">
    <property type="entry name" value="Pyrophosphatase"/>
</dbReference>
<comment type="subunit">
    <text evidence="5">Homohexamer.</text>
</comment>
<keyword evidence="5" id="KW-0963">Cytoplasm</keyword>
<feature type="binding site" evidence="5">
    <location>
        <position position="44"/>
    </location>
    <ligand>
        <name>substrate</name>
    </ligand>
</feature>
<organism evidence="6 7">
    <name type="scientific">Candidatus Phytoplasma pini</name>
    <dbReference type="NCBI Taxonomy" id="267362"/>
    <lineage>
        <taxon>Bacteria</taxon>
        <taxon>Bacillati</taxon>
        <taxon>Mycoplasmatota</taxon>
        <taxon>Mollicutes</taxon>
        <taxon>Acholeplasmatales</taxon>
        <taxon>Acholeplasmataceae</taxon>
        <taxon>Candidatus Phytoplasma</taxon>
    </lineage>
</organism>
<feature type="binding site" evidence="5">
    <location>
        <position position="71"/>
    </location>
    <ligand>
        <name>Mg(2+)</name>
        <dbReference type="ChEBI" id="CHEBI:18420"/>
        <label>2</label>
    </ligand>
</feature>
<feature type="binding site" evidence="5">
    <location>
        <position position="30"/>
    </location>
    <ligand>
        <name>substrate</name>
    </ligand>
</feature>
<comment type="cofactor">
    <cofactor evidence="1 5">
        <name>Mg(2+)</name>
        <dbReference type="ChEBI" id="CHEBI:18420"/>
    </cofactor>
</comment>
<dbReference type="PANTHER" id="PTHR10286">
    <property type="entry name" value="INORGANIC PYROPHOSPHATASE"/>
    <property type="match status" value="1"/>
</dbReference>
<comment type="caution">
    <text evidence="6">The sequence shown here is derived from an EMBL/GenBank/DDBJ whole genome shotgun (WGS) entry which is preliminary data.</text>
</comment>
<dbReference type="InterPro" id="IPR036649">
    <property type="entry name" value="Pyrophosphatase_sf"/>
</dbReference>
<comment type="catalytic activity">
    <reaction evidence="5">
        <text>diphosphate + H2O = 2 phosphate + H(+)</text>
        <dbReference type="Rhea" id="RHEA:24576"/>
        <dbReference type="ChEBI" id="CHEBI:15377"/>
        <dbReference type="ChEBI" id="CHEBI:15378"/>
        <dbReference type="ChEBI" id="CHEBI:33019"/>
        <dbReference type="ChEBI" id="CHEBI:43474"/>
        <dbReference type="EC" id="3.6.1.1"/>
    </reaction>
</comment>
<dbReference type="CDD" id="cd00412">
    <property type="entry name" value="pyrophosphatase"/>
    <property type="match status" value="1"/>
</dbReference>
<dbReference type="EC" id="3.6.1.1" evidence="5"/>
<evidence type="ECO:0000256" key="5">
    <source>
        <dbReference type="HAMAP-Rule" id="MF_00209"/>
    </source>
</evidence>
<feature type="binding site" evidence="5">
    <location>
        <position position="103"/>
    </location>
    <ligand>
        <name>Mg(2+)</name>
        <dbReference type="ChEBI" id="CHEBI:18420"/>
        <label>1</label>
    </ligand>
</feature>
<feature type="binding site" evidence="5">
    <location>
        <position position="66"/>
    </location>
    <ligand>
        <name>Mg(2+)</name>
        <dbReference type="ChEBI" id="CHEBI:18420"/>
        <label>1</label>
    </ligand>
</feature>
<dbReference type="GO" id="GO:0005737">
    <property type="term" value="C:cytoplasm"/>
    <property type="evidence" value="ECO:0007669"/>
    <property type="project" value="UniProtKB-SubCell"/>
</dbReference>
<evidence type="ECO:0000256" key="2">
    <source>
        <dbReference type="ARBA" id="ARBA00022723"/>
    </source>
</evidence>
<feature type="binding site" evidence="5">
    <location>
        <position position="71"/>
    </location>
    <ligand>
        <name>Mg(2+)</name>
        <dbReference type="ChEBI" id="CHEBI:18420"/>
        <label>1</label>
    </ligand>
</feature>
<dbReference type="EMBL" id="VIAE01000002">
    <property type="protein sequence ID" value="TVY12386.1"/>
    <property type="molecule type" value="Genomic_DNA"/>
</dbReference>
<feature type="binding site" evidence="5">
    <location>
        <position position="56"/>
    </location>
    <ligand>
        <name>substrate</name>
    </ligand>
</feature>
<dbReference type="AlphaFoldDB" id="A0A559KJT1"/>
<dbReference type="HAMAP" id="MF_00209">
    <property type="entry name" value="Inorganic_PPase"/>
    <property type="match status" value="1"/>
</dbReference>
<dbReference type="RefSeq" id="WP_144658308.1">
    <property type="nucleotide sequence ID" value="NZ_VIAE01000002.1"/>
</dbReference>
<comment type="function">
    <text evidence="5">Catalyzes the hydrolysis of inorganic pyrophosphate (PPi) forming two phosphate ions.</text>
</comment>
<name>A0A559KJT1_9MOLU</name>
<evidence type="ECO:0000256" key="3">
    <source>
        <dbReference type="ARBA" id="ARBA00022801"/>
    </source>
</evidence>
<dbReference type="Pfam" id="PF00719">
    <property type="entry name" value="Pyrophosphatase"/>
    <property type="match status" value="1"/>
</dbReference>
<proteinExistence type="inferred from homology"/>
<dbReference type="SUPFAM" id="SSF50324">
    <property type="entry name" value="Inorganic pyrophosphatase"/>
    <property type="match status" value="1"/>
</dbReference>
<sequence length="176" mass="20365">MNVFQNIESDTINENQFLVMIEIPQGSKKKYEIDKKTGLLMLDRFLTTSFRYPANYGFIPLTYCDDKDPLDVFVLSQEILDPMILVKCRPIGVIKMIDNGELDEKIIAVIKNDVSMMSYKTVKDLPTSLISEIKHFLMHYKDLENKKVLIEKIEGSEAAFSAIKKALFKYKELQKK</sequence>
<gene>
    <name evidence="5 6" type="primary">ppa</name>
    <name evidence="6" type="ORF">MDPP_00160</name>
</gene>
<keyword evidence="7" id="KW-1185">Reference proteome</keyword>
<dbReference type="GO" id="GO:0006796">
    <property type="term" value="P:phosphate-containing compound metabolic process"/>
    <property type="evidence" value="ECO:0007669"/>
    <property type="project" value="InterPro"/>
</dbReference>
<reference evidence="6 7" key="1">
    <citation type="submission" date="2019-06" db="EMBL/GenBank/DDBJ databases">
        <title>Draft Genome Sequence of Candidatus Phytoplasma pini-Related Strain MDPP: A Resource for Comparative Genomics of Gymnosperm-infecting Phytoplasmas.</title>
        <authorList>
            <person name="Cai W."/>
            <person name="Costanzo S."/>
            <person name="Shao J."/>
            <person name="Zhao Y."/>
            <person name="Davis R."/>
        </authorList>
    </citation>
    <scope>NUCLEOTIDE SEQUENCE [LARGE SCALE GENOMIC DNA]</scope>
    <source>
        <strain evidence="6 7">MDPP</strain>
    </source>
</reference>
<dbReference type="Gene3D" id="3.90.80.10">
    <property type="entry name" value="Inorganic pyrophosphatase"/>
    <property type="match status" value="1"/>
</dbReference>
<dbReference type="GO" id="GO:0000287">
    <property type="term" value="F:magnesium ion binding"/>
    <property type="evidence" value="ECO:0007669"/>
    <property type="project" value="UniProtKB-UniRule"/>
</dbReference>
<evidence type="ECO:0000256" key="4">
    <source>
        <dbReference type="ARBA" id="ARBA00022842"/>
    </source>
</evidence>
<keyword evidence="2 5" id="KW-0479">Metal-binding</keyword>
<dbReference type="Proteomes" id="UP000320078">
    <property type="component" value="Unassembled WGS sequence"/>
</dbReference>
<keyword evidence="4 5" id="KW-0460">Magnesium</keyword>
<dbReference type="OrthoDB" id="5187599at2"/>
<evidence type="ECO:0000313" key="7">
    <source>
        <dbReference type="Proteomes" id="UP000320078"/>
    </source>
</evidence>
<evidence type="ECO:0000313" key="6">
    <source>
        <dbReference type="EMBL" id="TVY12386.1"/>
    </source>
</evidence>
<comment type="subcellular location">
    <subcellularLocation>
        <location evidence="5">Cytoplasm</location>
    </subcellularLocation>
</comment>
<evidence type="ECO:0000256" key="1">
    <source>
        <dbReference type="ARBA" id="ARBA00001946"/>
    </source>
</evidence>
<accession>A0A559KJT1</accession>
<feature type="binding site" evidence="5">
    <location>
        <position position="140"/>
    </location>
    <ligand>
        <name>substrate</name>
    </ligand>
</feature>
<keyword evidence="3 5" id="KW-0378">Hydrolase</keyword>
<dbReference type="GO" id="GO:0004427">
    <property type="term" value="F:inorganic diphosphate phosphatase activity"/>
    <property type="evidence" value="ECO:0007669"/>
    <property type="project" value="UniProtKB-UniRule"/>
</dbReference>
<comment type="similarity">
    <text evidence="5">Belongs to the PPase family.</text>
</comment>
<protein>
    <recommendedName>
        <fullName evidence="5">Inorganic pyrophosphatase</fullName>
        <ecNumber evidence="5">3.6.1.1</ecNumber>
    </recommendedName>
    <alternativeName>
        <fullName evidence="5">Pyrophosphate phospho-hydrolase</fullName>
        <shortName evidence="5">PPase</shortName>
    </alternativeName>
</protein>